<organism evidence="1 2">
    <name type="scientific">Periplaneta americana</name>
    <name type="common">American cockroach</name>
    <name type="synonym">Blatta americana</name>
    <dbReference type="NCBI Taxonomy" id="6978"/>
    <lineage>
        <taxon>Eukaryota</taxon>
        <taxon>Metazoa</taxon>
        <taxon>Ecdysozoa</taxon>
        <taxon>Arthropoda</taxon>
        <taxon>Hexapoda</taxon>
        <taxon>Insecta</taxon>
        <taxon>Pterygota</taxon>
        <taxon>Neoptera</taxon>
        <taxon>Polyneoptera</taxon>
        <taxon>Dictyoptera</taxon>
        <taxon>Blattodea</taxon>
        <taxon>Blattoidea</taxon>
        <taxon>Blattidae</taxon>
        <taxon>Blattinae</taxon>
        <taxon>Periplaneta</taxon>
    </lineage>
</organism>
<dbReference type="EMBL" id="JAJSOF020000001">
    <property type="protein sequence ID" value="KAJ4451947.1"/>
    <property type="molecule type" value="Genomic_DNA"/>
</dbReference>
<gene>
    <name evidence="1" type="ORF">ANN_03431</name>
</gene>
<keyword evidence="2" id="KW-1185">Reference proteome</keyword>
<protein>
    <submittedName>
        <fullName evidence="1">Uncharacterized protein</fullName>
    </submittedName>
</protein>
<accession>A0ABQ8TZ07</accession>
<comment type="caution">
    <text evidence="1">The sequence shown here is derived from an EMBL/GenBank/DDBJ whole genome shotgun (WGS) entry which is preliminary data.</text>
</comment>
<dbReference type="Proteomes" id="UP001148838">
    <property type="component" value="Unassembled WGS sequence"/>
</dbReference>
<proteinExistence type="predicted"/>
<sequence length="188" mass="21226">MAGLCEGGNEPPGSLKASKSQLPNFALQAMSWELEVHSHTSLPRRMDSPIRANLCRARPQSRGTNMRELLSEALQWGFCVCWRLLTLRAYCSNSFPPARLLGESIKSDPETDQEEEKELVGSLTEKKLKDALEGMMNGRKVEGRRGYQMIDDIKIYGSYEETKRKAENRTDWRSLVCSEKAALGQNTK</sequence>
<reference evidence="1 2" key="1">
    <citation type="journal article" date="2022" name="Allergy">
        <title>Genome assembly and annotation of Periplaneta americana reveal a comprehensive cockroach allergen profile.</title>
        <authorList>
            <person name="Wang L."/>
            <person name="Xiong Q."/>
            <person name="Saelim N."/>
            <person name="Wang L."/>
            <person name="Nong W."/>
            <person name="Wan A.T."/>
            <person name="Shi M."/>
            <person name="Liu X."/>
            <person name="Cao Q."/>
            <person name="Hui J.H.L."/>
            <person name="Sookrung N."/>
            <person name="Leung T.F."/>
            <person name="Tungtrongchitr A."/>
            <person name="Tsui S.K.W."/>
        </authorList>
    </citation>
    <scope>NUCLEOTIDE SEQUENCE [LARGE SCALE GENOMIC DNA]</scope>
    <source>
        <strain evidence="1">PWHHKU_190912</strain>
    </source>
</reference>
<name>A0ABQ8TZ07_PERAM</name>
<evidence type="ECO:0000313" key="1">
    <source>
        <dbReference type="EMBL" id="KAJ4451947.1"/>
    </source>
</evidence>
<evidence type="ECO:0000313" key="2">
    <source>
        <dbReference type="Proteomes" id="UP001148838"/>
    </source>
</evidence>